<feature type="domain" description="Tyr recombinase" evidence="6">
    <location>
        <begin position="209"/>
        <end position="386"/>
    </location>
</feature>
<gene>
    <name evidence="7" type="ORF">NVI5450_4792</name>
</gene>
<dbReference type="Proteomes" id="UP000183794">
    <property type="component" value="Unassembled WGS sequence"/>
</dbReference>
<dbReference type="Gene3D" id="1.10.443.10">
    <property type="entry name" value="Intergrase catalytic core"/>
    <property type="match status" value="1"/>
</dbReference>
<dbReference type="GO" id="GO:0015074">
    <property type="term" value="P:DNA integration"/>
    <property type="evidence" value="ECO:0007669"/>
    <property type="project" value="UniProtKB-KW"/>
</dbReference>
<dbReference type="InterPro" id="IPR025166">
    <property type="entry name" value="Integrase_DNA_bind_dom"/>
</dbReference>
<keyword evidence="3" id="KW-0238">DNA-binding</keyword>
<evidence type="ECO:0000256" key="2">
    <source>
        <dbReference type="ARBA" id="ARBA00022908"/>
    </source>
</evidence>
<evidence type="ECO:0000259" key="6">
    <source>
        <dbReference type="PROSITE" id="PS51898"/>
    </source>
</evidence>
<evidence type="ECO:0000313" key="8">
    <source>
        <dbReference type="Proteomes" id="UP000183794"/>
    </source>
</evidence>
<dbReference type="InterPro" id="IPR053876">
    <property type="entry name" value="Phage_int_M"/>
</dbReference>
<proteinExistence type="inferred from homology"/>
<dbReference type="InterPro" id="IPR050808">
    <property type="entry name" value="Phage_Integrase"/>
</dbReference>
<dbReference type="InterPro" id="IPR011010">
    <property type="entry name" value="DNA_brk_join_enz"/>
</dbReference>
<dbReference type="GO" id="GO:0003677">
    <property type="term" value="F:DNA binding"/>
    <property type="evidence" value="ECO:0007669"/>
    <property type="project" value="UniProtKB-KW"/>
</dbReference>
<evidence type="ECO:0000256" key="3">
    <source>
        <dbReference type="ARBA" id="ARBA00023125"/>
    </source>
</evidence>
<keyword evidence="4" id="KW-0233">DNA recombination</keyword>
<organism evidence="7 8">
    <name type="scientific">Moritella viscosa</name>
    <dbReference type="NCBI Taxonomy" id="80854"/>
    <lineage>
        <taxon>Bacteria</taxon>
        <taxon>Pseudomonadati</taxon>
        <taxon>Pseudomonadota</taxon>
        <taxon>Gammaproteobacteria</taxon>
        <taxon>Alteromonadales</taxon>
        <taxon>Moritellaceae</taxon>
        <taxon>Moritella</taxon>
    </lineage>
</organism>
<evidence type="ECO:0000256" key="5">
    <source>
        <dbReference type="SAM" id="MobiDB-lite"/>
    </source>
</evidence>
<dbReference type="AlphaFoldDB" id="A0A1L0AQH3"/>
<dbReference type="Gene3D" id="1.10.150.130">
    <property type="match status" value="1"/>
</dbReference>
<dbReference type="InterPro" id="IPR002104">
    <property type="entry name" value="Integrase_catalytic"/>
</dbReference>
<feature type="region of interest" description="Disordered" evidence="5">
    <location>
        <begin position="1"/>
        <end position="21"/>
    </location>
</feature>
<reference evidence="7 8" key="1">
    <citation type="submission" date="2016-11" db="EMBL/GenBank/DDBJ databases">
        <authorList>
            <person name="Jaros S."/>
            <person name="Januszkiewicz K."/>
            <person name="Wedrychowicz H."/>
        </authorList>
    </citation>
    <scope>NUCLEOTIDE SEQUENCE [LARGE SCALE GENOMIC DNA]</scope>
    <source>
        <strain evidence="7">NVI 5450</strain>
    </source>
</reference>
<dbReference type="PROSITE" id="PS51898">
    <property type="entry name" value="TYR_RECOMBINASE"/>
    <property type="match status" value="1"/>
</dbReference>
<dbReference type="PANTHER" id="PTHR30629:SF6">
    <property type="entry name" value="PROPHAGE INTEGRASE INTA-RELATED"/>
    <property type="match status" value="1"/>
</dbReference>
<dbReference type="NCBIfam" id="NF007246">
    <property type="entry name" value="PRK09692.1"/>
    <property type="match status" value="1"/>
</dbReference>
<dbReference type="RefSeq" id="WP_075518619.1">
    <property type="nucleotide sequence ID" value="NZ_FPLD01000153.1"/>
</dbReference>
<dbReference type="InterPro" id="IPR038488">
    <property type="entry name" value="Integrase_DNA-bd_sf"/>
</dbReference>
<sequence>MAKKVAPLTNTEVKLSKPQDKDYTLSDGDGLQLRVKTTGSKLWILKYSHPISKKRTNISFGKYPDVSLADARRRRGDAKKLLANNIDPKTHKDEAQQKDRDDLENTFGVFALKWFVLKQQAVKPETAEKAYQSLQKHIIPSLGNTPIQHIKPMPVIRILEPVKAKGNFETVKRLCRIINEVMRLAVASGHIEVNYLSDITKLFPAAKKTHMATIEPDRLPELMQRLYSANITRTTRCLIEWQLHTMTRPIESATARWDDIDLDKGMWIIPAERMKMKKPHTIPLTEETRAILEVMKPISQHREFVFPGHREPKQHAHSQTANMALKRMGFEGELVSHGLRALASTTLNEQGFDPDVIEAALAHIDKNEVRRAYNRSEYIERRKALMNWWSNHIVEAAKGNLSVAGQKGLQLVG</sequence>
<dbReference type="PANTHER" id="PTHR30629">
    <property type="entry name" value="PROPHAGE INTEGRASE"/>
    <property type="match status" value="1"/>
</dbReference>
<dbReference type="SUPFAM" id="SSF56349">
    <property type="entry name" value="DNA breaking-rejoining enzymes"/>
    <property type="match status" value="1"/>
</dbReference>
<dbReference type="Pfam" id="PF22022">
    <property type="entry name" value="Phage_int_M"/>
    <property type="match status" value="1"/>
</dbReference>
<evidence type="ECO:0000256" key="4">
    <source>
        <dbReference type="ARBA" id="ARBA00023172"/>
    </source>
</evidence>
<dbReference type="Pfam" id="PF13356">
    <property type="entry name" value="Arm-DNA-bind_3"/>
    <property type="match status" value="1"/>
</dbReference>
<dbReference type="Gene3D" id="3.30.160.390">
    <property type="entry name" value="Integrase, DNA-binding domain"/>
    <property type="match status" value="1"/>
</dbReference>
<dbReference type="CDD" id="cd00801">
    <property type="entry name" value="INT_P4_C"/>
    <property type="match status" value="1"/>
</dbReference>
<accession>A0A1L0AQH3</accession>
<dbReference type="GO" id="GO:0006310">
    <property type="term" value="P:DNA recombination"/>
    <property type="evidence" value="ECO:0007669"/>
    <property type="project" value="UniProtKB-KW"/>
</dbReference>
<dbReference type="InterPro" id="IPR013762">
    <property type="entry name" value="Integrase-like_cat_sf"/>
</dbReference>
<feature type="compositionally biased region" description="Basic and acidic residues" evidence="5">
    <location>
        <begin position="88"/>
        <end position="99"/>
    </location>
</feature>
<dbReference type="EMBL" id="FPLD01000153">
    <property type="protein sequence ID" value="SGZ19711.1"/>
    <property type="molecule type" value="Genomic_DNA"/>
</dbReference>
<dbReference type="Pfam" id="PF00589">
    <property type="entry name" value="Phage_integrase"/>
    <property type="match status" value="1"/>
</dbReference>
<keyword evidence="2" id="KW-0229">DNA integration</keyword>
<name>A0A1L0AQH3_9GAMM</name>
<dbReference type="OrthoDB" id="9795573at2"/>
<evidence type="ECO:0000313" key="7">
    <source>
        <dbReference type="EMBL" id="SGZ19711.1"/>
    </source>
</evidence>
<dbReference type="InterPro" id="IPR010998">
    <property type="entry name" value="Integrase_recombinase_N"/>
</dbReference>
<evidence type="ECO:0000256" key="1">
    <source>
        <dbReference type="ARBA" id="ARBA00008857"/>
    </source>
</evidence>
<comment type="similarity">
    <text evidence="1">Belongs to the 'phage' integrase family.</text>
</comment>
<feature type="region of interest" description="Disordered" evidence="5">
    <location>
        <begin position="80"/>
        <end position="99"/>
    </location>
</feature>
<protein>
    <submittedName>
        <fullName evidence="7">Phage integrase</fullName>
    </submittedName>
</protein>